<keyword evidence="11" id="KW-1185">Reference proteome</keyword>
<evidence type="ECO:0000313" key="10">
    <source>
        <dbReference type="EMBL" id="RKS87548.1"/>
    </source>
</evidence>
<dbReference type="PROSITE" id="PS01039">
    <property type="entry name" value="SBP_BACTERIAL_3"/>
    <property type="match status" value="1"/>
</dbReference>
<dbReference type="RefSeq" id="WP_121144436.1">
    <property type="nucleotide sequence ID" value="NZ_RBWY01000001.1"/>
</dbReference>
<comment type="similarity">
    <text evidence="2 6">Belongs to the bacterial solute-binding protein 3 family.</text>
</comment>
<feature type="domain" description="Ionotropic glutamate receptor C-terminal" evidence="9">
    <location>
        <begin position="21"/>
        <end position="242"/>
    </location>
</feature>
<dbReference type="OrthoDB" id="9768183at2"/>
<feature type="signal peptide" evidence="7">
    <location>
        <begin position="1"/>
        <end position="19"/>
    </location>
</feature>
<feature type="domain" description="Solute-binding protein family 3/N-terminal" evidence="8">
    <location>
        <begin position="21"/>
        <end position="242"/>
    </location>
</feature>
<gene>
    <name evidence="10" type="ORF">DES39_0784</name>
</gene>
<evidence type="ECO:0000256" key="6">
    <source>
        <dbReference type="RuleBase" id="RU003744"/>
    </source>
</evidence>
<feature type="chain" id="PRO_5019851807" evidence="7">
    <location>
        <begin position="20"/>
        <end position="242"/>
    </location>
</feature>
<dbReference type="GO" id="GO:0015276">
    <property type="term" value="F:ligand-gated monoatomic ion channel activity"/>
    <property type="evidence" value="ECO:0007669"/>
    <property type="project" value="InterPro"/>
</dbReference>
<dbReference type="GO" id="GO:0016020">
    <property type="term" value="C:membrane"/>
    <property type="evidence" value="ECO:0007669"/>
    <property type="project" value="InterPro"/>
</dbReference>
<evidence type="ECO:0000256" key="3">
    <source>
        <dbReference type="ARBA" id="ARBA00022448"/>
    </source>
</evidence>
<dbReference type="InterPro" id="IPR001320">
    <property type="entry name" value="Iontro_rcpt_C"/>
</dbReference>
<evidence type="ECO:0000313" key="11">
    <source>
        <dbReference type="Proteomes" id="UP000278542"/>
    </source>
</evidence>
<protein>
    <submittedName>
        <fullName evidence="10">Arginine transport system substrate-binding protein</fullName>
    </submittedName>
</protein>
<evidence type="ECO:0000256" key="1">
    <source>
        <dbReference type="ARBA" id="ARBA00004418"/>
    </source>
</evidence>
<dbReference type="PANTHER" id="PTHR35936">
    <property type="entry name" value="MEMBRANE-BOUND LYTIC MUREIN TRANSGLYCOSYLASE F"/>
    <property type="match status" value="1"/>
</dbReference>
<dbReference type="Gene3D" id="3.40.190.10">
    <property type="entry name" value="Periplasmic binding protein-like II"/>
    <property type="match status" value="2"/>
</dbReference>
<dbReference type="SMART" id="SM00079">
    <property type="entry name" value="PBPe"/>
    <property type="match status" value="1"/>
</dbReference>
<dbReference type="SMART" id="SM00062">
    <property type="entry name" value="PBPb"/>
    <property type="match status" value="1"/>
</dbReference>
<dbReference type="Pfam" id="PF00497">
    <property type="entry name" value="SBP_bac_3"/>
    <property type="match status" value="1"/>
</dbReference>
<dbReference type="Proteomes" id="UP000278542">
    <property type="component" value="Unassembled WGS sequence"/>
</dbReference>
<comment type="subcellular location">
    <subcellularLocation>
        <location evidence="1">Periplasm</location>
    </subcellularLocation>
</comment>
<dbReference type="InterPro" id="IPR005768">
    <property type="entry name" value="Lys_Arg_Orn-bd"/>
</dbReference>
<keyword evidence="3" id="KW-0813">Transport</keyword>
<reference evidence="10 11" key="1">
    <citation type="submission" date="2018-10" db="EMBL/GenBank/DDBJ databases">
        <title>Genomic Encyclopedia of Type Strains, Phase IV (KMG-IV): sequencing the most valuable type-strain genomes for metagenomic binning, comparative biology and taxonomic classification.</title>
        <authorList>
            <person name="Goeker M."/>
        </authorList>
    </citation>
    <scope>NUCLEOTIDE SEQUENCE [LARGE SCALE GENOMIC DNA]</scope>
    <source>
        <strain evidence="10 11">DSM 22228</strain>
    </source>
</reference>
<evidence type="ECO:0000259" key="8">
    <source>
        <dbReference type="SMART" id="SM00062"/>
    </source>
</evidence>
<keyword evidence="5" id="KW-0574">Periplasm</keyword>
<accession>A0A495RL78</accession>
<evidence type="ECO:0000256" key="2">
    <source>
        <dbReference type="ARBA" id="ARBA00010333"/>
    </source>
</evidence>
<name>A0A495RL78_9GAMM</name>
<evidence type="ECO:0000259" key="9">
    <source>
        <dbReference type="SMART" id="SM00079"/>
    </source>
</evidence>
<evidence type="ECO:0000256" key="5">
    <source>
        <dbReference type="ARBA" id="ARBA00022764"/>
    </source>
</evidence>
<dbReference type="AlphaFoldDB" id="A0A495RL78"/>
<dbReference type="NCBIfam" id="TIGR01096">
    <property type="entry name" value="3A0103s03R"/>
    <property type="match status" value="1"/>
</dbReference>
<proteinExistence type="inferred from homology"/>
<dbReference type="GO" id="GO:0030288">
    <property type="term" value="C:outer membrane-bounded periplasmic space"/>
    <property type="evidence" value="ECO:0007669"/>
    <property type="project" value="InterPro"/>
</dbReference>
<evidence type="ECO:0000256" key="4">
    <source>
        <dbReference type="ARBA" id="ARBA00022729"/>
    </source>
</evidence>
<comment type="caution">
    <text evidence="10">The sequence shown here is derived from an EMBL/GenBank/DDBJ whole genome shotgun (WGS) entry which is preliminary data.</text>
</comment>
<keyword evidence="4 7" id="KW-0732">Signal</keyword>
<evidence type="ECO:0000256" key="7">
    <source>
        <dbReference type="SAM" id="SignalP"/>
    </source>
</evidence>
<sequence>MKKALLAIALAGTVFSVSAKDLTFGMETTYPPFEYNNENNQLVGFDVDIANKICANLQYTCKFVNQSFDSLIPSLKTRRIDATISGIDITPERSEQVDFTQAYYDNSAQFITLKGAFNAIDQLDGKRVGIQNGTTHQKYLMDKFPQLEVVSYDSYQYAVLDLKAGRIDAIFSDSAVADEWLKKDSDLVDLGEKVVDPEYFGSGLGIAVRKGNTDLLEQFNNTLTEMKNDGSYDEIYAKWFSK</sequence>
<dbReference type="EMBL" id="RBWY01000001">
    <property type="protein sequence ID" value="RKS87548.1"/>
    <property type="molecule type" value="Genomic_DNA"/>
</dbReference>
<organism evidence="10 11">
    <name type="scientific">Orbus hercynius</name>
    <dbReference type="NCBI Taxonomy" id="593135"/>
    <lineage>
        <taxon>Bacteria</taxon>
        <taxon>Pseudomonadati</taxon>
        <taxon>Pseudomonadota</taxon>
        <taxon>Gammaproteobacteria</taxon>
        <taxon>Orbales</taxon>
        <taxon>Orbaceae</taxon>
        <taxon>Orbus</taxon>
    </lineage>
</organism>
<dbReference type="InterPro" id="IPR018313">
    <property type="entry name" value="SBP_3_CS"/>
</dbReference>
<dbReference type="PANTHER" id="PTHR35936:SF20">
    <property type="entry name" value="ABC TRANSPORTER ARGININE-BINDING PROTEIN 2-RELATED"/>
    <property type="match status" value="1"/>
</dbReference>
<dbReference type="SUPFAM" id="SSF53850">
    <property type="entry name" value="Periplasmic binding protein-like II"/>
    <property type="match status" value="1"/>
</dbReference>
<dbReference type="InterPro" id="IPR001638">
    <property type="entry name" value="Solute-binding_3/MltF_N"/>
</dbReference>